<sequence length="61" mass="6690">MTQNTDNLARNQTRRVTPALSGGCVEYYSWSLNESVTGEGVLLLPEAIVQMVSPVPGIRLR</sequence>
<dbReference type="EMBL" id="DAAQZP010000009">
    <property type="protein sequence ID" value="HAE1594063.1"/>
    <property type="molecule type" value="Genomic_DNA"/>
</dbReference>
<dbReference type="EMBL" id="DAAGPR010000081">
    <property type="protein sequence ID" value="HAB4052247.1"/>
    <property type="molecule type" value="Genomic_DNA"/>
</dbReference>
<gene>
    <name evidence="10" type="ORF">ABB53_013590</name>
    <name evidence="9" type="ORF">G2997_05035</name>
    <name evidence="7" type="ORF">GB016_14520</name>
    <name evidence="8" type="ORF">GB246_22475</name>
    <name evidence="3" type="ORF">GB348_14245</name>
    <name evidence="4" type="ORF">GBW00_03280</name>
    <name evidence="2" type="ORF">GBY11_22325</name>
    <name evidence="5" type="ORF">GBY29_21190</name>
    <name evidence="6" type="ORF">GBZ37_13910</name>
    <name evidence="1" type="ORF">PG27_04360</name>
</gene>
<evidence type="ECO:0000313" key="3">
    <source>
        <dbReference type="EMBL" id="HAB2185770.1"/>
    </source>
</evidence>
<evidence type="ECO:0000313" key="4">
    <source>
        <dbReference type="EMBL" id="HAB3841047.1"/>
    </source>
</evidence>
<dbReference type="EMBL" id="CP075144">
    <property type="protein sequence ID" value="QWJ67818.1"/>
    <property type="molecule type" value="Genomic_DNA"/>
</dbReference>
<evidence type="ECO:0000313" key="5">
    <source>
        <dbReference type="EMBL" id="HAB4052247.1"/>
    </source>
</evidence>
<dbReference type="RefSeq" id="WP_129382406.1">
    <property type="nucleotide sequence ID" value="NZ_CP011288.1"/>
</dbReference>
<dbReference type="EMBL" id="DAAGXW010000016">
    <property type="protein sequence ID" value="HAB5017722.1"/>
    <property type="molecule type" value="Genomic_DNA"/>
</dbReference>
<organism evidence="1">
    <name type="scientific">Salmonella diarizonae</name>
    <dbReference type="NCBI Taxonomy" id="59204"/>
    <lineage>
        <taxon>Bacteria</taxon>
        <taxon>Pseudomonadati</taxon>
        <taxon>Pseudomonadota</taxon>
        <taxon>Gammaproteobacteria</taxon>
        <taxon>Enterobacterales</taxon>
        <taxon>Enterobacteriaceae</taxon>
        <taxon>Salmonella</taxon>
    </lineage>
</organism>
<evidence type="ECO:0000313" key="7">
    <source>
        <dbReference type="EMBL" id="HAB5017722.1"/>
    </source>
</evidence>
<evidence type="ECO:0000313" key="9">
    <source>
        <dbReference type="EMBL" id="HAE1594063.1"/>
    </source>
</evidence>
<evidence type="ECO:0000313" key="8">
    <source>
        <dbReference type="EMBL" id="HAB5843478.1"/>
    </source>
</evidence>
<dbReference type="EMBL" id="AAGLNK010000004">
    <property type="protein sequence ID" value="EBP3692504.1"/>
    <property type="molecule type" value="Genomic_DNA"/>
</dbReference>
<reference evidence="2" key="3">
    <citation type="submission" date="2019-10" db="EMBL/GenBank/DDBJ databases">
        <authorList>
            <consortium name="NCBI Pathogen Detection Project"/>
        </authorList>
    </citation>
    <scope>NUCLEOTIDE SEQUENCE</scope>
    <source>
        <strain evidence="2">Salmonella enterica</strain>
    </source>
</reference>
<proteinExistence type="predicted"/>
<evidence type="ECO:0000313" key="1">
    <source>
        <dbReference type="EMBL" id="EBP3692504.1"/>
    </source>
</evidence>
<dbReference type="EMBL" id="DAAGVL010000017">
    <property type="protein sequence ID" value="HAB4720509.1"/>
    <property type="molecule type" value="Genomic_DNA"/>
</dbReference>
<dbReference type="EMBL" id="DAAFZM010000017">
    <property type="protein sequence ID" value="HAB2185770.1"/>
    <property type="molecule type" value="Genomic_DNA"/>
</dbReference>
<dbReference type="EMBL" id="DAAGNY010000003">
    <property type="protein sequence ID" value="HAB3841047.1"/>
    <property type="molecule type" value="Genomic_DNA"/>
</dbReference>
<reference evidence="2" key="1">
    <citation type="journal article" date="2018" name="Genome Biol.">
        <title>SKESA: strategic k-mer extension for scrupulous assemblies.</title>
        <authorList>
            <person name="Souvorov A."/>
            <person name="Agarwala R."/>
            <person name="Lipman D.J."/>
        </authorList>
    </citation>
    <scope>NUCLEOTIDE SEQUENCE</scope>
    <source>
        <strain evidence="2">Salmonella enterica</strain>
    </source>
</reference>
<reference evidence="1" key="2">
    <citation type="submission" date="2018-07" db="EMBL/GenBank/DDBJ databases">
        <authorList>
            <consortium name="GenomeTrakr network: Whole genome sequencing for foodborne pathogen traceback"/>
        </authorList>
    </citation>
    <scope>NUCLEOTIDE SEQUENCE</scope>
    <source>
        <strain evidence="1">CFSAN008697</strain>
        <strain evidence="10">CFSAN030538</strain>
    </source>
</reference>
<evidence type="ECO:0000313" key="2">
    <source>
        <dbReference type="EMBL" id="HAB1778172.1"/>
    </source>
</evidence>
<reference evidence="10" key="4">
    <citation type="submission" date="2021-05" db="EMBL/GenBank/DDBJ databases">
        <title>Whole genome PacBio Sequel sequence of Salmonella enterica subsp. enterica.</title>
        <authorList>
            <person name="Hoffmann M."/>
            <person name="Balkey M."/>
            <person name="Luo Y."/>
        </authorList>
    </citation>
    <scope>NUCLEOTIDE SEQUENCE</scope>
    <source>
        <strain evidence="10">CFSAN030538</strain>
    </source>
</reference>
<name>A0A5U3CVY3_SALDZ</name>
<dbReference type="EMBL" id="DAAFWI010000060">
    <property type="protein sequence ID" value="HAB1778172.1"/>
    <property type="molecule type" value="Genomic_DNA"/>
</dbReference>
<dbReference type="AlphaFoldDB" id="A0A5U3CVY3"/>
<evidence type="ECO:0000313" key="10">
    <source>
        <dbReference type="EMBL" id="QWJ67818.1"/>
    </source>
</evidence>
<evidence type="ECO:0000313" key="6">
    <source>
        <dbReference type="EMBL" id="HAB4720509.1"/>
    </source>
</evidence>
<protein>
    <submittedName>
        <fullName evidence="1">Uncharacterized protein</fullName>
    </submittedName>
</protein>
<dbReference type="EMBL" id="DAAHFA010000046">
    <property type="protein sequence ID" value="HAB5843478.1"/>
    <property type="molecule type" value="Genomic_DNA"/>
</dbReference>
<accession>A0A5U3CVY3</accession>